<evidence type="ECO:0000313" key="3">
    <source>
        <dbReference type="Proteomes" id="UP001055940"/>
    </source>
</evidence>
<feature type="region of interest" description="Disordered" evidence="1">
    <location>
        <begin position="29"/>
        <end position="54"/>
    </location>
</feature>
<sequence>MMRSDTPVSAVSSITARFGVRGPAEAFLRRMTYGSPDRKEPEPVSAGAAPRSEK</sequence>
<gene>
    <name evidence="2" type="ORF">NE857_26710</name>
</gene>
<proteinExistence type="predicted"/>
<evidence type="ECO:0000256" key="1">
    <source>
        <dbReference type="SAM" id="MobiDB-lite"/>
    </source>
</evidence>
<organism evidence="2 3">
    <name type="scientific">Nocardiopsis exhalans</name>
    <dbReference type="NCBI Taxonomy" id="163604"/>
    <lineage>
        <taxon>Bacteria</taxon>
        <taxon>Bacillati</taxon>
        <taxon>Actinomycetota</taxon>
        <taxon>Actinomycetes</taxon>
        <taxon>Streptosporangiales</taxon>
        <taxon>Nocardiopsidaceae</taxon>
        <taxon>Nocardiopsis</taxon>
    </lineage>
</organism>
<name>A0ABY5D6T0_9ACTN</name>
<dbReference type="Proteomes" id="UP001055940">
    <property type="component" value="Chromosome"/>
</dbReference>
<reference evidence="2" key="1">
    <citation type="submission" date="2022-06" db="EMBL/GenBank/DDBJ databases">
        <authorList>
            <person name="Ping M."/>
        </authorList>
    </citation>
    <scope>NUCLEOTIDE SEQUENCE</scope>
    <source>
        <strain evidence="2">JCM11759T</strain>
    </source>
</reference>
<keyword evidence="3" id="KW-1185">Reference proteome</keyword>
<dbReference type="EMBL" id="CP099837">
    <property type="protein sequence ID" value="USY18836.1"/>
    <property type="molecule type" value="Genomic_DNA"/>
</dbReference>
<accession>A0ABY5D6T0</accession>
<evidence type="ECO:0000313" key="2">
    <source>
        <dbReference type="EMBL" id="USY18836.1"/>
    </source>
</evidence>
<protein>
    <submittedName>
        <fullName evidence="2">Uncharacterized protein</fullName>
    </submittedName>
</protein>
<dbReference type="RefSeq" id="WP_254418148.1">
    <property type="nucleotide sequence ID" value="NZ_BAAAJB010000016.1"/>
</dbReference>